<accession>A0A1I4RIC6</accession>
<dbReference type="PANTHER" id="PTHR42852:SF13">
    <property type="entry name" value="PROTEIN DIPZ"/>
    <property type="match status" value="1"/>
</dbReference>
<proteinExistence type="predicted"/>
<dbReference type="GO" id="GO:0016491">
    <property type="term" value="F:oxidoreductase activity"/>
    <property type="evidence" value="ECO:0007669"/>
    <property type="project" value="InterPro"/>
</dbReference>
<dbReference type="InterPro" id="IPR000866">
    <property type="entry name" value="AhpC/TSA"/>
</dbReference>
<protein>
    <submittedName>
        <fullName evidence="2">Peroxiredoxin</fullName>
    </submittedName>
</protein>
<reference evidence="2 3" key="1">
    <citation type="submission" date="2016-10" db="EMBL/GenBank/DDBJ databases">
        <authorList>
            <person name="de Groot N.N."/>
        </authorList>
    </citation>
    <scope>NUCLEOTIDE SEQUENCE [LARGE SCALE GENOMIC DNA]</scope>
    <source>
        <strain evidence="2 3">DSM 9990</strain>
    </source>
</reference>
<dbReference type="Pfam" id="PF00578">
    <property type="entry name" value="AhpC-TSA"/>
    <property type="match status" value="1"/>
</dbReference>
<dbReference type="Proteomes" id="UP000199611">
    <property type="component" value="Unassembled WGS sequence"/>
</dbReference>
<dbReference type="RefSeq" id="WP_093393401.1">
    <property type="nucleotide sequence ID" value="NZ_FOUU01000001.1"/>
</dbReference>
<dbReference type="CDD" id="cd02966">
    <property type="entry name" value="TlpA_like_family"/>
    <property type="match status" value="1"/>
</dbReference>
<organism evidence="2 3">
    <name type="scientific">Thermodesulforhabdus norvegica</name>
    <dbReference type="NCBI Taxonomy" id="39841"/>
    <lineage>
        <taxon>Bacteria</taxon>
        <taxon>Pseudomonadati</taxon>
        <taxon>Thermodesulfobacteriota</taxon>
        <taxon>Syntrophobacteria</taxon>
        <taxon>Syntrophobacterales</taxon>
        <taxon>Thermodesulforhabdaceae</taxon>
        <taxon>Thermodesulforhabdus</taxon>
    </lineage>
</organism>
<dbReference type="EMBL" id="FOUU01000001">
    <property type="protein sequence ID" value="SFM51975.1"/>
    <property type="molecule type" value="Genomic_DNA"/>
</dbReference>
<evidence type="ECO:0000259" key="1">
    <source>
        <dbReference type="PROSITE" id="PS51352"/>
    </source>
</evidence>
<feature type="domain" description="Thioredoxin" evidence="1">
    <location>
        <begin position="38"/>
        <end position="175"/>
    </location>
</feature>
<gene>
    <name evidence="2" type="ORF">SAMN05660836_00635</name>
</gene>
<dbReference type="AlphaFoldDB" id="A0A1I4RIC6"/>
<dbReference type="InterPro" id="IPR013766">
    <property type="entry name" value="Thioredoxin_domain"/>
</dbReference>
<dbReference type="SUPFAM" id="SSF52833">
    <property type="entry name" value="Thioredoxin-like"/>
    <property type="match status" value="1"/>
</dbReference>
<name>A0A1I4RIC6_9BACT</name>
<dbReference type="InterPro" id="IPR036249">
    <property type="entry name" value="Thioredoxin-like_sf"/>
</dbReference>
<sequence length="175" mass="19627">MKKLFVLAVIVVFGAGVIMALWHKSPKYEEIELAPQGIGSSVVAPDFRLPKISGGYVSLSEVLQSRPVLLYFWATWCPMCSRLRPDVEALRKKIDGEKLAIFAVNIGVNDPIERVVRYVKENRVSLPVLYDRKGEVSARYGAFGVPLFVLINSDGKIIYWGHELPDVLGFFKSRS</sequence>
<dbReference type="STRING" id="39841.SAMN05660836_00635"/>
<dbReference type="GO" id="GO:0016209">
    <property type="term" value="F:antioxidant activity"/>
    <property type="evidence" value="ECO:0007669"/>
    <property type="project" value="InterPro"/>
</dbReference>
<evidence type="ECO:0000313" key="3">
    <source>
        <dbReference type="Proteomes" id="UP000199611"/>
    </source>
</evidence>
<dbReference type="Gene3D" id="3.40.30.10">
    <property type="entry name" value="Glutaredoxin"/>
    <property type="match status" value="1"/>
</dbReference>
<keyword evidence="3" id="KW-1185">Reference proteome</keyword>
<dbReference type="OrthoDB" id="9813820at2"/>
<dbReference type="PANTHER" id="PTHR42852">
    <property type="entry name" value="THIOL:DISULFIDE INTERCHANGE PROTEIN DSBE"/>
    <property type="match status" value="1"/>
</dbReference>
<dbReference type="PROSITE" id="PS51352">
    <property type="entry name" value="THIOREDOXIN_2"/>
    <property type="match status" value="1"/>
</dbReference>
<dbReference type="InterPro" id="IPR050553">
    <property type="entry name" value="Thioredoxin_ResA/DsbE_sf"/>
</dbReference>
<evidence type="ECO:0000313" key="2">
    <source>
        <dbReference type="EMBL" id="SFM51975.1"/>
    </source>
</evidence>